<dbReference type="SMART" id="SM01000">
    <property type="entry name" value="Aha1_N"/>
    <property type="match status" value="1"/>
</dbReference>
<feature type="domain" description="Activator of Hsp90 ATPase AHSA1-like N-terminal" evidence="2">
    <location>
        <begin position="29"/>
        <end position="163"/>
    </location>
</feature>
<dbReference type="InterPro" id="IPR036338">
    <property type="entry name" value="Aha1"/>
</dbReference>
<keyword evidence="3" id="KW-1185">Reference proteome</keyword>
<evidence type="ECO:0000313" key="4">
    <source>
        <dbReference type="WBParaSite" id="ACRNAN_scaffold15590.g27248.t1"/>
    </source>
</evidence>
<dbReference type="Gene3D" id="3.15.10.20">
    <property type="entry name" value="Activator of Hsp90 ATPase Aha1, N-terminal domain"/>
    <property type="match status" value="1"/>
</dbReference>
<dbReference type="PANTHER" id="PTHR13009:SF22">
    <property type="entry name" value="LD43819P"/>
    <property type="match status" value="1"/>
</dbReference>
<dbReference type="AlphaFoldDB" id="A0A914CWG5"/>
<evidence type="ECO:0000313" key="3">
    <source>
        <dbReference type="Proteomes" id="UP000887540"/>
    </source>
</evidence>
<name>A0A914CWG5_9BILA</name>
<sequence>MAKWGEGDPRWIVEERPDATNVNNWHWVEKNATPWSTNRLRELLTGHSIEKGAVKVDLTEFKKIDGEATANNRKAKLIFLYEWQLEIKILARVSGSDIEYKGYLEIPNLSDENDADEIDVTLHLETQGPHEAEIRHLIRNEGLEFVRKQIGVYIRELKEEFSKGIILPTDKPKPQVIVKGKTPGNIDKRSFQNEVISSSGENVQPLKQNNTVKEVKTYEATETFKVPPDRLYEFLTVPE</sequence>
<dbReference type="GO" id="GO:0006457">
    <property type="term" value="P:protein folding"/>
    <property type="evidence" value="ECO:0007669"/>
    <property type="project" value="TreeGrafter"/>
</dbReference>
<dbReference type="WBParaSite" id="ACRNAN_scaffold15590.g27248.t1">
    <property type="protein sequence ID" value="ACRNAN_scaffold15590.g27248.t1"/>
    <property type="gene ID" value="ACRNAN_scaffold15590.g27248"/>
</dbReference>
<evidence type="ECO:0000256" key="1">
    <source>
        <dbReference type="ARBA" id="ARBA00006817"/>
    </source>
</evidence>
<accession>A0A914CWG5</accession>
<comment type="similarity">
    <text evidence="1">Belongs to the AHA1 family.</text>
</comment>
<proteinExistence type="inferred from homology"/>
<dbReference type="PANTHER" id="PTHR13009">
    <property type="entry name" value="HEAT SHOCK PROTEIN 90 HSP90 CO-CHAPERONE AHA-1"/>
    <property type="match status" value="1"/>
</dbReference>
<reference evidence="4" key="1">
    <citation type="submission" date="2022-11" db="UniProtKB">
        <authorList>
            <consortium name="WormBaseParasite"/>
        </authorList>
    </citation>
    <scope>IDENTIFICATION</scope>
</reference>
<dbReference type="GO" id="GO:0051087">
    <property type="term" value="F:protein-folding chaperone binding"/>
    <property type="evidence" value="ECO:0007669"/>
    <property type="project" value="InterPro"/>
</dbReference>
<dbReference type="GO" id="GO:0005829">
    <property type="term" value="C:cytosol"/>
    <property type="evidence" value="ECO:0007669"/>
    <property type="project" value="TreeGrafter"/>
</dbReference>
<dbReference type="InterPro" id="IPR015310">
    <property type="entry name" value="AHSA1-like_N"/>
</dbReference>
<dbReference type="Pfam" id="PF09229">
    <property type="entry name" value="Aha1_N"/>
    <property type="match status" value="1"/>
</dbReference>
<dbReference type="SUPFAM" id="SSF103111">
    <property type="entry name" value="Activator of Hsp90 ATPase, Aha1"/>
    <property type="match status" value="1"/>
</dbReference>
<evidence type="ECO:0000259" key="2">
    <source>
        <dbReference type="SMART" id="SM01000"/>
    </source>
</evidence>
<dbReference type="GO" id="GO:0001671">
    <property type="term" value="F:ATPase activator activity"/>
    <property type="evidence" value="ECO:0007669"/>
    <property type="project" value="InterPro"/>
</dbReference>
<dbReference type="Proteomes" id="UP000887540">
    <property type="component" value="Unplaced"/>
</dbReference>
<organism evidence="3 4">
    <name type="scientific">Acrobeloides nanus</name>
    <dbReference type="NCBI Taxonomy" id="290746"/>
    <lineage>
        <taxon>Eukaryota</taxon>
        <taxon>Metazoa</taxon>
        <taxon>Ecdysozoa</taxon>
        <taxon>Nematoda</taxon>
        <taxon>Chromadorea</taxon>
        <taxon>Rhabditida</taxon>
        <taxon>Tylenchina</taxon>
        <taxon>Cephalobomorpha</taxon>
        <taxon>Cephaloboidea</taxon>
        <taxon>Cephalobidae</taxon>
        <taxon>Acrobeloides</taxon>
    </lineage>
</organism>
<protein>
    <submittedName>
        <fullName evidence="4">Activator of Hsp90 ATPase AHSA1-like N-terminal domain-containing protein</fullName>
    </submittedName>
</protein>